<dbReference type="Pfam" id="PF02687">
    <property type="entry name" value="FtsX"/>
    <property type="match status" value="2"/>
</dbReference>
<evidence type="ECO:0000256" key="7">
    <source>
        <dbReference type="SAM" id="Phobius"/>
    </source>
</evidence>
<comment type="similarity">
    <text evidence="6">Belongs to the ABC-4 integral membrane protein family.</text>
</comment>
<evidence type="ECO:0000256" key="3">
    <source>
        <dbReference type="ARBA" id="ARBA00022692"/>
    </source>
</evidence>
<evidence type="ECO:0000313" key="10">
    <source>
        <dbReference type="EMBL" id="NBC38757.1"/>
    </source>
</evidence>
<keyword evidence="5 7" id="KW-0472">Membrane</keyword>
<feature type="transmembrane region" description="Helical" evidence="7">
    <location>
        <begin position="268"/>
        <end position="289"/>
    </location>
</feature>
<accession>A0A7X4Y6V1</accession>
<dbReference type="GO" id="GO:0005886">
    <property type="term" value="C:plasma membrane"/>
    <property type="evidence" value="ECO:0007669"/>
    <property type="project" value="UniProtKB-SubCell"/>
</dbReference>
<protein>
    <submittedName>
        <fullName evidence="10">FtsX-like permease family protein</fullName>
    </submittedName>
</protein>
<gene>
    <name evidence="10" type="ORF">GTZ93_02880</name>
</gene>
<feature type="transmembrane region" description="Helical" evidence="7">
    <location>
        <begin position="316"/>
        <end position="343"/>
    </location>
</feature>
<feature type="transmembrane region" description="Helical" evidence="7">
    <location>
        <begin position="363"/>
        <end position="383"/>
    </location>
</feature>
<feature type="transmembrane region" description="Helical" evidence="7">
    <location>
        <begin position="763"/>
        <end position="782"/>
    </location>
</feature>
<dbReference type="InterPro" id="IPR025857">
    <property type="entry name" value="MacB_PCD"/>
</dbReference>
<evidence type="ECO:0000256" key="4">
    <source>
        <dbReference type="ARBA" id="ARBA00022989"/>
    </source>
</evidence>
<evidence type="ECO:0000256" key="1">
    <source>
        <dbReference type="ARBA" id="ARBA00004651"/>
    </source>
</evidence>
<sequence>MWWDDLKQDVRFAARTLRRAPGFVIIAVLCLALGIGANGLVFSVVNGVLLRPLSYPDPERLVVLGERNGGGMVSWPTFLEWKQQTATFERMTAFTEGGVILSGEAAPERLMATRGTADYFAVHGVAPLLGRTFESGEDLPGRAPVAVLGEAMWRRRFGADPSVLGRTLVMDGVSRTVVGVMPASFSQEMDVWLPLETPADSEAPNRSHILTVRARLGKGVSVEQADALLKQLAARMEALYPAAQKGRGAAVLSLSQMETRAWRTPLQVLLGAVGLVLLIACTNVANLLLARAGARQQELAIRVALGARRGRLVRQFLVESLLLALVGGGLGVLLAGWGLSALLSLTVTPLPHREAISLDGTSLLFVLGVSVASGLAFGLGPALRATRLDVRGGLAGAGAPGGSSRANRRLRGALVVAELGLTLVLLVGAGLLGRAFFQLMGTSPGFAVDHVLTAHLAIPRERFADGDLPRRLFEPVLEQVRALPGVRAAGMTSLLPIQRAWSNLRYTVEGEPPPDPGETPSAERRASSPGYFSALEIPLLAGRDFTARDAEPGQPPVVIVNETLARRHFPEGSALGRRLLFAGGAATIVGVVGDVRQAGLDKVPLAELHVPYGRPWGDNGMVLVLRTGGGPEGLTPALREVVRRLDSDVPVHRALTMEQVIEQSLGMRRLVLWLLGGFAVVALVLSSAGLYGVISYLVSQQTREIGIRMALGARSADVLWLVMGHGALLAGAGIGLGLAGALALARVLESQLYGVTAHDPLTFGGVAVLLGAVALLACWLPARRATRVDPLLAIRSD</sequence>
<name>A0A7X4Y6V1_9BACT</name>
<dbReference type="InterPro" id="IPR050250">
    <property type="entry name" value="Macrolide_Exporter_MacB"/>
</dbReference>
<dbReference type="GO" id="GO:0022857">
    <property type="term" value="F:transmembrane transporter activity"/>
    <property type="evidence" value="ECO:0007669"/>
    <property type="project" value="TreeGrafter"/>
</dbReference>
<dbReference type="InterPro" id="IPR003838">
    <property type="entry name" value="ABC3_permease_C"/>
</dbReference>
<reference evidence="10 11" key="1">
    <citation type="submission" date="2020-01" db="EMBL/GenBank/DDBJ databases">
        <title>The draft genome sequence of Corallococcus exiguus DSM 14696.</title>
        <authorList>
            <person name="Zhang X."/>
            <person name="Zhu H."/>
        </authorList>
    </citation>
    <scope>NUCLEOTIDE SEQUENCE [LARGE SCALE GENOMIC DNA]</scope>
    <source>
        <strain evidence="10 11">DSM 14696</strain>
    </source>
</reference>
<evidence type="ECO:0000256" key="2">
    <source>
        <dbReference type="ARBA" id="ARBA00022475"/>
    </source>
</evidence>
<organism evidence="10 11">
    <name type="scientific">Corallococcus exiguus</name>
    <dbReference type="NCBI Taxonomy" id="83462"/>
    <lineage>
        <taxon>Bacteria</taxon>
        <taxon>Pseudomonadati</taxon>
        <taxon>Myxococcota</taxon>
        <taxon>Myxococcia</taxon>
        <taxon>Myxococcales</taxon>
        <taxon>Cystobacterineae</taxon>
        <taxon>Myxococcaceae</taxon>
        <taxon>Corallococcus</taxon>
    </lineage>
</organism>
<feature type="domain" description="MacB-like periplasmic core" evidence="9">
    <location>
        <begin position="472"/>
        <end position="596"/>
    </location>
</feature>
<dbReference type="Pfam" id="PF12704">
    <property type="entry name" value="MacB_PCD"/>
    <property type="match status" value="2"/>
</dbReference>
<dbReference type="PANTHER" id="PTHR30572">
    <property type="entry name" value="MEMBRANE COMPONENT OF TRANSPORTER-RELATED"/>
    <property type="match status" value="1"/>
</dbReference>
<feature type="domain" description="ABC3 transporter permease C-terminal" evidence="8">
    <location>
        <begin position="272"/>
        <end position="388"/>
    </location>
</feature>
<evidence type="ECO:0000259" key="9">
    <source>
        <dbReference type="Pfam" id="PF12704"/>
    </source>
</evidence>
<dbReference type="NCBIfam" id="TIGR03434">
    <property type="entry name" value="ADOP"/>
    <property type="match status" value="1"/>
</dbReference>
<comment type="caution">
    <text evidence="10">The sequence shown here is derived from an EMBL/GenBank/DDBJ whole genome shotgun (WGS) entry which is preliminary data.</text>
</comment>
<evidence type="ECO:0000259" key="8">
    <source>
        <dbReference type="Pfam" id="PF02687"/>
    </source>
</evidence>
<keyword evidence="11" id="KW-1185">Reference proteome</keyword>
<dbReference type="Proteomes" id="UP000537825">
    <property type="component" value="Unassembled WGS sequence"/>
</dbReference>
<feature type="transmembrane region" description="Helical" evidence="7">
    <location>
        <begin position="21"/>
        <end position="45"/>
    </location>
</feature>
<dbReference type="EMBL" id="JAAAPK010000001">
    <property type="protein sequence ID" value="NBC38757.1"/>
    <property type="molecule type" value="Genomic_DNA"/>
</dbReference>
<keyword evidence="2" id="KW-1003">Cell membrane</keyword>
<proteinExistence type="inferred from homology"/>
<dbReference type="InterPro" id="IPR017800">
    <property type="entry name" value="ADOP"/>
</dbReference>
<dbReference type="PANTHER" id="PTHR30572:SF4">
    <property type="entry name" value="ABC TRANSPORTER PERMEASE YTRF"/>
    <property type="match status" value="1"/>
</dbReference>
<evidence type="ECO:0000313" key="11">
    <source>
        <dbReference type="Proteomes" id="UP000537825"/>
    </source>
</evidence>
<comment type="subcellular location">
    <subcellularLocation>
        <location evidence="1">Cell membrane</location>
        <topology evidence="1">Multi-pass membrane protein</topology>
    </subcellularLocation>
</comment>
<feature type="domain" description="ABC3 transporter permease C-terminal" evidence="8">
    <location>
        <begin position="678"/>
        <end position="790"/>
    </location>
</feature>
<keyword evidence="4 7" id="KW-1133">Transmembrane helix</keyword>
<evidence type="ECO:0000256" key="6">
    <source>
        <dbReference type="ARBA" id="ARBA00038076"/>
    </source>
</evidence>
<keyword evidence="3 7" id="KW-0812">Transmembrane</keyword>
<dbReference type="AlphaFoldDB" id="A0A7X4Y6V1"/>
<feature type="transmembrane region" description="Helical" evidence="7">
    <location>
        <begin position="413"/>
        <end position="437"/>
    </location>
</feature>
<evidence type="ECO:0000256" key="5">
    <source>
        <dbReference type="ARBA" id="ARBA00023136"/>
    </source>
</evidence>
<feature type="transmembrane region" description="Helical" evidence="7">
    <location>
        <begin position="718"/>
        <end position="743"/>
    </location>
</feature>
<feature type="transmembrane region" description="Helical" evidence="7">
    <location>
        <begin position="670"/>
        <end position="698"/>
    </location>
</feature>
<dbReference type="RefSeq" id="WP_161662679.1">
    <property type="nucleotide sequence ID" value="NZ_JAAAPK010000001.1"/>
</dbReference>
<feature type="domain" description="MacB-like periplasmic core" evidence="9">
    <location>
        <begin position="25"/>
        <end position="231"/>
    </location>
</feature>